<dbReference type="GO" id="GO:0016020">
    <property type="term" value="C:membrane"/>
    <property type="evidence" value="ECO:0007669"/>
    <property type="project" value="UniProtKB-SubCell"/>
</dbReference>
<evidence type="ECO:0000256" key="1">
    <source>
        <dbReference type="ARBA" id="ARBA00004141"/>
    </source>
</evidence>
<evidence type="ECO:0000313" key="7">
    <source>
        <dbReference type="Proteomes" id="UP000557899"/>
    </source>
</evidence>
<evidence type="ECO:0000256" key="2">
    <source>
        <dbReference type="ARBA" id="ARBA00007375"/>
    </source>
</evidence>
<dbReference type="Proteomes" id="UP000557899">
    <property type="component" value="Unassembled WGS sequence"/>
</dbReference>
<dbReference type="InterPro" id="IPR012506">
    <property type="entry name" value="TMEM86B-like"/>
</dbReference>
<dbReference type="EMBL" id="JAAZHI010000001">
    <property type="protein sequence ID" value="NLA54678.1"/>
    <property type="molecule type" value="Genomic_DNA"/>
</dbReference>
<accession>A0A7X6SU27</accession>
<organism evidence="6 7">
    <name type="scientific">Corynebacterium humireducens</name>
    <dbReference type="NCBI Taxonomy" id="1223514"/>
    <lineage>
        <taxon>Bacteria</taxon>
        <taxon>Bacillati</taxon>
        <taxon>Actinomycetota</taxon>
        <taxon>Actinomycetes</taxon>
        <taxon>Mycobacteriales</taxon>
        <taxon>Corynebacteriaceae</taxon>
        <taxon>Corynebacterium</taxon>
    </lineage>
</organism>
<keyword evidence="5" id="KW-0472">Membrane</keyword>
<dbReference type="AlphaFoldDB" id="A0A7X6SU27"/>
<comment type="caution">
    <text evidence="6">The sequence shown here is derived from an EMBL/GenBank/DDBJ whole genome shotgun (WGS) entry which is preliminary data.</text>
</comment>
<proteinExistence type="inferred from homology"/>
<evidence type="ECO:0008006" key="8">
    <source>
        <dbReference type="Google" id="ProtNLM"/>
    </source>
</evidence>
<comment type="subcellular location">
    <subcellularLocation>
        <location evidence="1">Membrane</location>
        <topology evidence="1">Multi-pass membrane protein</topology>
    </subcellularLocation>
</comment>
<keyword evidence="4" id="KW-1133">Transmembrane helix</keyword>
<comment type="similarity">
    <text evidence="2">Belongs to the TMEM86 family.</text>
</comment>
<reference evidence="6 7" key="1">
    <citation type="journal article" date="2020" name="Biotechnol. Biofuels">
        <title>New insights from the biogas microbiome by comprehensive genome-resolved metagenomics of nearly 1600 species originating from multiple anaerobic digesters.</title>
        <authorList>
            <person name="Campanaro S."/>
            <person name="Treu L."/>
            <person name="Rodriguez-R L.M."/>
            <person name="Kovalovszki A."/>
            <person name="Ziels R.M."/>
            <person name="Maus I."/>
            <person name="Zhu X."/>
            <person name="Kougias P.G."/>
            <person name="Basile A."/>
            <person name="Luo G."/>
            <person name="Schluter A."/>
            <person name="Konstantinidis K.T."/>
            <person name="Angelidaki I."/>
        </authorList>
    </citation>
    <scope>NUCLEOTIDE SEQUENCE [LARGE SCALE GENOMIC DNA]</scope>
    <source>
        <strain evidence="6">AS15tlH2ME_198</strain>
    </source>
</reference>
<name>A0A7X6SU27_9CORY</name>
<dbReference type="Pfam" id="PF07947">
    <property type="entry name" value="YhhN"/>
    <property type="match status" value="1"/>
</dbReference>
<evidence type="ECO:0000256" key="5">
    <source>
        <dbReference type="ARBA" id="ARBA00023136"/>
    </source>
</evidence>
<keyword evidence="3" id="KW-0812">Transmembrane</keyword>
<protein>
    <recommendedName>
        <fullName evidence="8">YhhN-like protein</fullName>
    </recommendedName>
</protein>
<evidence type="ECO:0000256" key="3">
    <source>
        <dbReference type="ARBA" id="ARBA00022692"/>
    </source>
</evidence>
<evidence type="ECO:0000313" key="6">
    <source>
        <dbReference type="EMBL" id="NLA54678.1"/>
    </source>
</evidence>
<sequence>MTSPTTSPVNELVSRTREGVDALQASLTASFQEPERLAYLVVGEVSIWSRLFGWGRTNVVSSTVTLPPLAATALRHDPSPVLLAGLAGGLVGDVAKLRAPDTTPVMGMFGIAAQHAAYSAKLYDRGARPSSARAGLRAAAWVAGVGLAAWRKPSLLAPTAFAGLFVSATSTLADDRGIQDGRTVRKGLGHGGNLLFAAEGVTLLRETLLTGDSLGHRALDAGARAAQVIGNMLIVDGLARD</sequence>
<evidence type="ECO:0000256" key="4">
    <source>
        <dbReference type="ARBA" id="ARBA00022989"/>
    </source>
</evidence>
<gene>
    <name evidence="6" type="ORF">GX859_00030</name>
</gene>